<dbReference type="SUPFAM" id="SSF56059">
    <property type="entry name" value="Glutathione synthetase ATP-binding domain-like"/>
    <property type="match status" value="1"/>
</dbReference>
<evidence type="ECO:0000313" key="3">
    <source>
        <dbReference type="Proteomes" id="UP001589788"/>
    </source>
</evidence>
<dbReference type="Gene3D" id="3.30.1490.20">
    <property type="entry name" value="ATP-grasp fold, A domain"/>
    <property type="match status" value="1"/>
</dbReference>
<keyword evidence="2" id="KW-0436">Ligase</keyword>
<gene>
    <name evidence="2" type="ORF">ACFFRE_02230</name>
</gene>
<dbReference type="Pfam" id="PF13607">
    <property type="entry name" value="Succ_CoA_lig"/>
    <property type="match status" value="1"/>
</dbReference>
<dbReference type="PANTHER" id="PTHR42793:SF4">
    <property type="entry name" value="BLL6376 PROTEIN"/>
    <property type="match status" value="1"/>
</dbReference>
<evidence type="ECO:0000259" key="1">
    <source>
        <dbReference type="SMART" id="SM00881"/>
    </source>
</evidence>
<dbReference type="SMART" id="SM00881">
    <property type="entry name" value="CoA_binding"/>
    <property type="match status" value="1"/>
</dbReference>
<dbReference type="InterPro" id="IPR016102">
    <property type="entry name" value="Succinyl-CoA_synth-like"/>
</dbReference>
<dbReference type="GO" id="GO:0016874">
    <property type="term" value="F:ligase activity"/>
    <property type="evidence" value="ECO:0007669"/>
    <property type="project" value="UniProtKB-KW"/>
</dbReference>
<dbReference type="EMBL" id="JBHLYQ010000011">
    <property type="protein sequence ID" value="MFC0080976.1"/>
    <property type="molecule type" value="Genomic_DNA"/>
</dbReference>
<dbReference type="InterPro" id="IPR003781">
    <property type="entry name" value="CoA-bd"/>
</dbReference>
<evidence type="ECO:0000313" key="2">
    <source>
        <dbReference type="EMBL" id="MFC0080976.1"/>
    </source>
</evidence>
<dbReference type="Pfam" id="PF13549">
    <property type="entry name" value="ATP-grasp_5"/>
    <property type="match status" value="1"/>
</dbReference>
<dbReference type="Proteomes" id="UP001589788">
    <property type="component" value="Unassembled WGS sequence"/>
</dbReference>
<dbReference type="Gene3D" id="3.40.50.261">
    <property type="entry name" value="Succinyl-CoA synthetase domains"/>
    <property type="match status" value="2"/>
</dbReference>
<feature type="domain" description="CoA-binding" evidence="1">
    <location>
        <begin position="15"/>
        <end position="108"/>
    </location>
</feature>
<dbReference type="Gene3D" id="3.40.50.720">
    <property type="entry name" value="NAD(P)-binding Rossmann-like Domain"/>
    <property type="match status" value="1"/>
</dbReference>
<dbReference type="InterPro" id="IPR036291">
    <property type="entry name" value="NAD(P)-bd_dom_sf"/>
</dbReference>
<dbReference type="PANTHER" id="PTHR42793">
    <property type="entry name" value="COA BINDING DOMAIN CONTAINING PROTEIN"/>
    <property type="match status" value="1"/>
</dbReference>
<dbReference type="Pfam" id="PF13380">
    <property type="entry name" value="CoA_binding_2"/>
    <property type="match status" value="1"/>
</dbReference>
<reference evidence="2 3" key="1">
    <citation type="submission" date="2024-09" db="EMBL/GenBank/DDBJ databases">
        <authorList>
            <person name="Sun Q."/>
            <person name="Mori K."/>
        </authorList>
    </citation>
    <scope>NUCLEOTIDE SEQUENCE [LARGE SCALE GENOMIC DNA]</scope>
    <source>
        <strain evidence="2 3">JCM 15389</strain>
    </source>
</reference>
<comment type="caution">
    <text evidence="2">The sequence shown here is derived from an EMBL/GenBank/DDBJ whole genome shotgun (WGS) entry which is preliminary data.</text>
</comment>
<protein>
    <submittedName>
        <fullName evidence="2">Acetate--CoA ligase family protein</fullName>
    </submittedName>
</protein>
<proteinExistence type="predicted"/>
<dbReference type="InterPro" id="IPR032875">
    <property type="entry name" value="Succ_CoA_lig_flav_dom"/>
</dbReference>
<accession>A0ABV6BZX5</accession>
<dbReference type="Gene3D" id="3.30.470.20">
    <property type="entry name" value="ATP-grasp fold, B domain"/>
    <property type="match status" value="1"/>
</dbReference>
<dbReference type="SUPFAM" id="SSF52210">
    <property type="entry name" value="Succinyl-CoA synthetase domains"/>
    <property type="match status" value="2"/>
</dbReference>
<dbReference type="InterPro" id="IPR013815">
    <property type="entry name" value="ATP_grasp_subdomain_1"/>
</dbReference>
<dbReference type="SUPFAM" id="SSF51735">
    <property type="entry name" value="NAD(P)-binding Rossmann-fold domains"/>
    <property type="match status" value="1"/>
</dbReference>
<sequence length="708" mass="74402">MWQAGSGQAKRLKALFAPRRIVLAGLSTRPDSWGRLALNQLRGAGFPGEIVALRPRQLDPTVPSISQLDDVGATDLLVVALPAEPAVEVVAEAASAGMGAAVVFASGFAEAGPEGTERQSRLVRAAGSMPVLGPNCLGLVAAPSRMALSTSVFLDRPRPPGPVALVSQSGALGFVLADRLRRLGIGFSYFVSTGNEACLDATEVAEALLEQDEVALLGLYLEGIRDIEGFRRTTEAARLAGIPVVALSVGRSPAAARATLSHTAAAATEPELWTALCRRLEVVTVSDEEAFADAVAGLLRPRRLPAHPGLGVLTMSGGAGALIADRLGPLASIPALTPHTRERLRDTGVPLAGDTNPVDLTGMFFHHLDRIPELAEAMAADPGVDALTLYVTFGDRFPEAYHRLLERLATLPVPAWMIWAAAPEGTRERLPPGAPVVDSIPALARVLAAQPREPWPPASAALNDARRHATASSRGHSTLPSGPVLTELDLAPVLASFGLPFVPQLTSDSAEGVVAAVERAGWRGPLVLKVDHPEAPHRTRRGLIALGVDLSNTEQTAVILAARAQRQGLSGFRLVAEPQVPARSLLGLGALRHERFGPVLLLGRGGQHFEEPEASRTAACLPLDPTDLAALVDAAERLGCDVELRTLAGVLVAVEQLLLAHEDLAELDCNPIVLDDQGRLLAVDALGVRHASTQAPQSPNLPRPTIRA</sequence>
<dbReference type="RefSeq" id="WP_377787769.1">
    <property type="nucleotide sequence ID" value="NZ_JBHLYQ010000011.1"/>
</dbReference>
<organism evidence="2 3">
    <name type="scientific">Aciditerrimonas ferrireducens</name>
    <dbReference type="NCBI Taxonomy" id="667306"/>
    <lineage>
        <taxon>Bacteria</taxon>
        <taxon>Bacillati</taxon>
        <taxon>Actinomycetota</taxon>
        <taxon>Acidimicrobiia</taxon>
        <taxon>Acidimicrobiales</taxon>
        <taxon>Acidimicrobiaceae</taxon>
        <taxon>Aciditerrimonas</taxon>
    </lineage>
</organism>
<name>A0ABV6BZX5_9ACTN</name>
<keyword evidence="3" id="KW-1185">Reference proteome</keyword>